<dbReference type="PROSITE" id="PS00417">
    <property type="entry name" value="SYNAPTOBREVIN"/>
    <property type="match status" value="1"/>
</dbReference>
<feature type="region of interest" description="Disordered" evidence="2">
    <location>
        <begin position="1"/>
        <end position="36"/>
    </location>
</feature>
<evidence type="ECO:0000313" key="5">
    <source>
        <dbReference type="EMBL" id="ACO15104.1"/>
    </source>
</evidence>
<evidence type="ECO:0000256" key="3">
    <source>
        <dbReference type="SAM" id="Phobius"/>
    </source>
</evidence>
<proteinExistence type="evidence at transcript level"/>
<keyword evidence="3" id="KW-1133">Transmembrane helix</keyword>
<dbReference type="PRINTS" id="PR00219">
    <property type="entry name" value="SYNAPTOBREVN"/>
</dbReference>
<keyword evidence="3" id="KW-0812">Transmembrane</keyword>
<dbReference type="Pfam" id="PF00957">
    <property type="entry name" value="Synaptobrevin"/>
    <property type="match status" value="1"/>
</dbReference>
<keyword evidence="3" id="KW-0472">Membrane</keyword>
<protein>
    <submittedName>
        <fullName evidence="5">Vesicle-associated membrane protein 4</fullName>
    </submittedName>
</protein>
<accession>C1C1F1</accession>
<evidence type="ECO:0000259" key="4">
    <source>
        <dbReference type="PROSITE" id="PS50892"/>
    </source>
</evidence>
<dbReference type="GO" id="GO:0090161">
    <property type="term" value="P:Golgi ribbon formation"/>
    <property type="evidence" value="ECO:0007669"/>
    <property type="project" value="InterPro"/>
</dbReference>
<dbReference type="SUPFAM" id="SSF58038">
    <property type="entry name" value="SNARE fusion complex"/>
    <property type="match status" value="1"/>
</dbReference>
<keyword evidence="1" id="KW-0175">Coiled coil</keyword>
<dbReference type="InterPro" id="IPR042887">
    <property type="entry name" value="VAMP4"/>
</dbReference>
<dbReference type="GO" id="GO:0016192">
    <property type="term" value="P:vesicle-mediated transport"/>
    <property type="evidence" value="ECO:0007669"/>
    <property type="project" value="InterPro"/>
</dbReference>
<dbReference type="PROSITE" id="PS50892">
    <property type="entry name" value="V_SNARE"/>
    <property type="match status" value="1"/>
</dbReference>
<evidence type="ECO:0000256" key="2">
    <source>
        <dbReference type="SAM" id="MobiDB-lite"/>
    </source>
</evidence>
<dbReference type="InterPro" id="IPR001388">
    <property type="entry name" value="Synaptobrevin-like"/>
</dbReference>
<dbReference type="AlphaFoldDB" id="C1C1F1"/>
<sequence length="142" mass="15710">MSVQVGIHSDEDSDESLILGGGGSRHNERQELLGSSSEDDFFLQGPRVSLQHFSNDNKFSGLKSKVEEVTNVMKDNVNRVLERNDRLDSLQERSDRLNDLSSAFTSTASAMRGKAWWENNKAKGILGVATSVIVIIIIISIF</sequence>
<name>C1C1F1_CALCM</name>
<evidence type="ECO:0000256" key="1">
    <source>
        <dbReference type="PROSITE-ProRule" id="PRU00290"/>
    </source>
</evidence>
<dbReference type="GO" id="GO:0016020">
    <property type="term" value="C:membrane"/>
    <property type="evidence" value="ECO:0007669"/>
    <property type="project" value="InterPro"/>
</dbReference>
<dbReference type="PANTHER" id="PTHR46897">
    <property type="entry name" value="VESICLE-ASSOCIATED MEMBRANE PROTEIN 4"/>
    <property type="match status" value="1"/>
</dbReference>
<organism evidence="5">
    <name type="scientific">Caligus clemensi</name>
    <name type="common">Sea louse</name>
    <dbReference type="NCBI Taxonomy" id="344056"/>
    <lineage>
        <taxon>Eukaryota</taxon>
        <taxon>Metazoa</taxon>
        <taxon>Ecdysozoa</taxon>
        <taxon>Arthropoda</taxon>
        <taxon>Crustacea</taxon>
        <taxon>Multicrustacea</taxon>
        <taxon>Hexanauplia</taxon>
        <taxon>Copepoda</taxon>
        <taxon>Siphonostomatoida</taxon>
        <taxon>Caligidae</taxon>
        <taxon>Caligus</taxon>
    </lineage>
</organism>
<feature type="domain" description="V-SNARE coiled-coil homology" evidence="4">
    <location>
        <begin position="58"/>
        <end position="118"/>
    </location>
</feature>
<reference evidence="5" key="1">
    <citation type="submission" date="2009-03" db="EMBL/GenBank/DDBJ databases">
        <title>Caligus clemensi ESTs and full-length cDNAs.</title>
        <authorList>
            <person name="Yasuike M."/>
            <person name="von Schalburg K."/>
            <person name="Cooper G."/>
            <person name="Leong J."/>
            <person name="Jones S.R.M."/>
            <person name="Koop B.F."/>
        </authorList>
    </citation>
    <scope>NUCLEOTIDE SEQUENCE</scope>
    <source>
        <tissue evidence="5">Whole</tissue>
    </source>
</reference>
<dbReference type="EMBL" id="BT080680">
    <property type="protein sequence ID" value="ACO15104.1"/>
    <property type="molecule type" value="mRNA"/>
</dbReference>
<feature type="transmembrane region" description="Helical" evidence="3">
    <location>
        <begin position="124"/>
        <end position="141"/>
    </location>
</feature>
<dbReference type="PANTHER" id="PTHR46897:SF1">
    <property type="entry name" value="VESICLE-ASSOCIATED MEMBRANE PROTEIN 4"/>
    <property type="match status" value="1"/>
</dbReference>
<gene>
    <name evidence="5" type="primary">VAMP4</name>
</gene>
<dbReference type="Gene3D" id="1.20.5.110">
    <property type="match status" value="1"/>
</dbReference>
<dbReference type="InterPro" id="IPR042855">
    <property type="entry name" value="V_SNARE_CC"/>
</dbReference>